<feature type="domain" description="CFEM" evidence="17">
    <location>
        <begin position="1"/>
        <end position="109"/>
    </location>
</feature>
<gene>
    <name evidence="18" type="ORF">N7G274_001453</name>
</gene>
<evidence type="ECO:0000259" key="17">
    <source>
        <dbReference type="PROSITE" id="PS52012"/>
    </source>
</evidence>
<evidence type="ECO:0000256" key="10">
    <source>
        <dbReference type="ARBA" id="ARBA00023004"/>
    </source>
</evidence>
<keyword evidence="12 15" id="KW-1015">Disulfide bond</keyword>
<evidence type="ECO:0000256" key="6">
    <source>
        <dbReference type="ARBA" id="ARBA00022617"/>
    </source>
</evidence>
<dbReference type="PROSITE" id="PS52012">
    <property type="entry name" value="CFEM"/>
    <property type="match status" value="1"/>
</dbReference>
<name>A0ABR4AMG1_9LECA</name>
<keyword evidence="19" id="KW-1185">Reference proteome</keyword>
<evidence type="ECO:0000256" key="16">
    <source>
        <dbReference type="SAM" id="SignalP"/>
    </source>
</evidence>
<evidence type="ECO:0000256" key="12">
    <source>
        <dbReference type="ARBA" id="ARBA00023157"/>
    </source>
</evidence>
<evidence type="ECO:0000256" key="13">
    <source>
        <dbReference type="ARBA" id="ARBA00023180"/>
    </source>
</evidence>
<comment type="caution">
    <text evidence="18">The sequence shown here is derived from an EMBL/GenBank/DDBJ whole genome shotgun (WGS) entry which is preliminary data.</text>
</comment>
<evidence type="ECO:0000313" key="19">
    <source>
        <dbReference type="Proteomes" id="UP001590950"/>
    </source>
</evidence>
<evidence type="ECO:0000256" key="14">
    <source>
        <dbReference type="ARBA" id="ARBA00023288"/>
    </source>
</evidence>
<organism evidence="18 19">
    <name type="scientific">Stereocaulon virgatum</name>
    <dbReference type="NCBI Taxonomy" id="373712"/>
    <lineage>
        <taxon>Eukaryota</taxon>
        <taxon>Fungi</taxon>
        <taxon>Dikarya</taxon>
        <taxon>Ascomycota</taxon>
        <taxon>Pezizomycotina</taxon>
        <taxon>Lecanoromycetes</taxon>
        <taxon>OSLEUM clade</taxon>
        <taxon>Lecanoromycetidae</taxon>
        <taxon>Lecanorales</taxon>
        <taxon>Lecanorineae</taxon>
        <taxon>Stereocaulaceae</taxon>
        <taxon>Stereocaulon</taxon>
    </lineage>
</organism>
<comment type="caution">
    <text evidence="15">Lacks conserved residue(s) required for the propagation of feature annotation.</text>
</comment>
<evidence type="ECO:0000256" key="4">
    <source>
        <dbReference type="ARBA" id="ARBA00022475"/>
    </source>
</evidence>
<keyword evidence="4" id="KW-1003">Cell membrane</keyword>
<accession>A0ABR4AMG1</accession>
<dbReference type="Proteomes" id="UP001590950">
    <property type="component" value="Unassembled WGS sequence"/>
</dbReference>
<feature type="disulfide bond" evidence="15">
    <location>
        <begin position="49"/>
        <end position="82"/>
    </location>
</feature>
<evidence type="ECO:0000256" key="11">
    <source>
        <dbReference type="ARBA" id="ARBA00023136"/>
    </source>
</evidence>
<evidence type="ECO:0000256" key="7">
    <source>
        <dbReference type="ARBA" id="ARBA00022622"/>
    </source>
</evidence>
<keyword evidence="8" id="KW-0479">Metal-binding</keyword>
<evidence type="ECO:0000256" key="1">
    <source>
        <dbReference type="ARBA" id="ARBA00004609"/>
    </source>
</evidence>
<keyword evidence="10" id="KW-0408">Iron</keyword>
<evidence type="ECO:0000256" key="8">
    <source>
        <dbReference type="ARBA" id="ARBA00022723"/>
    </source>
</evidence>
<feature type="chain" id="PRO_5046185429" description="CFEM domain-containing protein" evidence="16">
    <location>
        <begin position="19"/>
        <end position="190"/>
    </location>
</feature>
<keyword evidence="11" id="KW-0472">Membrane</keyword>
<reference evidence="18 19" key="1">
    <citation type="submission" date="2024-09" db="EMBL/GenBank/DDBJ databases">
        <title>Rethinking Asexuality: The Enigmatic Case of Functional Sexual Genes in Lepraria (Stereocaulaceae).</title>
        <authorList>
            <person name="Doellman M."/>
            <person name="Sun Y."/>
            <person name="Barcenas-Pena A."/>
            <person name="Lumbsch H.T."/>
            <person name="Grewe F."/>
        </authorList>
    </citation>
    <scope>NUCLEOTIDE SEQUENCE [LARGE SCALE GENOMIC DNA]</scope>
    <source>
        <strain evidence="18 19">Mercado 3170</strain>
    </source>
</reference>
<keyword evidence="7" id="KW-0336">GPI-anchor</keyword>
<keyword evidence="6" id="KW-0349">Heme</keyword>
<comment type="similarity">
    <text evidence="3">Belongs to the RBT5 family.</text>
</comment>
<keyword evidence="14" id="KW-0449">Lipoprotein</keyword>
<dbReference type="EMBL" id="JBEFKJ010000004">
    <property type="protein sequence ID" value="KAL2046006.1"/>
    <property type="molecule type" value="Genomic_DNA"/>
</dbReference>
<protein>
    <recommendedName>
        <fullName evidence="17">CFEM domain-containing protein</fullName>
    </recommendedName>
</protein>
<evidence type="ECO:0000256" key="2">
    <source>
        <dbReference type="ARBA" id="ARBA00004613"/>
    </source>
</evidence>
<dbReference type="InterPro" id="IPR051735">
    <property type="entry name" value="CFEM_domain"/>
</dbReference>
<proteinExistence type="inferred from homology"/>
<evidence type="ECO:0000256" key="3">
    <source>
        <dbReference type="ARBA" id="ARBA00010031"/>
    </source>
</evidence>
<dbReference type="PANTHER" id="PTHR37928">
    <property type="entry name" value="CFEM DOMAIN PROTEIN (AFU_ORTHOLOGUE AFUA_6G14090)"/>
    <property type="match status" value="1"/>
</dbReference>
<comment type="subcellular location">
    <subcellularLocation>
        <location evidence="1">Cell membrane</location>
        <topology evidence="1">Lipid-anchor</topology>
        <topology evidence="1">GPI-anchor</topology>
    </subcellularLocation>
    <subcellularLocation>
        <location evidence="2">Secreted</location>
    </subcellularLocation>
</comment>
<keyword evidence="13" id="KW-0325">Glycoprotein</keyword>
<evidence type="ECO:0000256" key="15">
    <source>
        <dbReference type="PROSITE-ProRule" id="PRU01356"/>
    </source>
</evidence>
<dbReference type="PANTHER" id="PTHR37928:SF2">
    <property type="entry name" value="GPI ANCHORED CFEM DOMAIN PROTEIN (AFU_ORTHOLOGUE AFUA_6G10580)"/>
    <property type="match status" value="1"/>
</dbReference>
<sequence length="190" mass="18288">MKLVFQTSVLALAALCTAQLQTLSDLPACAKPCASTLPNQCNLGVSCICSDQAFITGISCCVATACSPSDQQKTLQVAQQLCDTVNVKLPQAASCSGSTSAAASGASTASSATSATSAMAATGSSSMSSRSMMASSVTSAATAGSATGSSRSSTASNTSSTAATAASGAAQNFGSNMRAVGAAVAALALL</sequence>
<evidence type="ECO:0000256" key="5">
    <source>
        <dbReference type="ARBA" id="ARBA00022525"/>
    </source>
</evidence>
<evidence type="ECO:0000256" key="9">
    <source>
        <dbReference type="ARBA" id="ARBA00022729"/>
    </source>
</evidence>
<keyword evidence="9 16" id="KW-0732">Signal</keyword>
<evidence type="ECO:0000313" key="18">
    <source>
        <dbReference type="EMBL" id="KAL2046006.1"/>
    </source>
</evidence>
<keyword evidence="5" id="KW-0964">Secreted</keyword>
<feature type="signal peptide" evidence="16">
    <location>
        <begin position="1"/>
        <end position="18"/>
    </location>
</feature>
<dbReference type="Pfam" id="PF05730">
    <property type="entry name" value="CFEM"/>
    <property type="match status" value="1"/>
</dbReference>
<dbReference type="InterPro" id="IPR008427">
    <property type="entry name" value="Extracellular_membr_CFEM_dom"/>
</dbReference>